<dbReference type="InterPro" id="IPR001279">
    <property type="entry name" value="Metallo-B-lactamas"/>
</dbReference>
<dbReference type="InterPro" id="IPR036866">
    <property type="entry name" value="RibonucZ/Hydroxyglut_hydro"/>
</dbReference>
<dbReference type="InterPro" id="IPR050855">
    <property type="entry name" value="NDM-1-like"/>
</dbReference>
<protein>
    <submittedName>
        <fullName evidence="3">Beta-lactamase type II</fullName>
        <ecNumber evidence="3">3.5.2.6</ecNumber>
    </submittedName>
</protein>
<dbReference type="EC" id="3.5.2.6" evidence="3"/>
<name>A0A0M6XV69_9HYPH</name>
<keyword evidence="4" id="KW-1185">Reference proteome</keyword>
<feature type="region of interest" description="Disordered" evidence="1">
    <location>
        <begin position="336"/>
        <end position="416"/>
    </location>
</feature>
<feature type="compositionally biased region" description="Basic and acidic residues" evidence="1">
    <location>
        <begin position="393"/>
        <end position="416"/>
    </location>
</feature>
<feature type="compositionally biased region" description="Acidic residues" evidence="1">
    <location>
        <begin position="372"/>
        <end position="392"/>
    </location>
</feature>
<dbReference type="PANTHER" id="PTHR42951:SF20">
    <property type="entry name" value="BETA LACTAMASE"/>
    <property type="match status" value="1"/>
</dbReference>
<feature type="domain" description="Metallo-beta-lactamase" evidence="2">
    <location>
        <begin position="33"/>
        <end position="219"/>
    </location>
</feature>
<keyword evidence="3" id="KW-0378">Hydrolase</keyword>
<dbReference type="SUPFAM" id="SSF56281">
    <property type="entry name" value="Metallo-hydrolase/oxidoreductase"/>
    <property type="match status" value="1"/>
</dbReference>
<dbReference type="CDD" id="cd16282">
    <property type="entry name" value="metallo-hydrolase-like_MBL-fold"/>
    <property type="match status" value="1"/>
</dbReference>
<proteinExistence type="predicted"/>
<dbReference type="STRING" id="187304.B0E33_00920"/>
<dbReference type="AlphaFoldDB" id="A0A0M6XV69"/>
<dbReference type="Pfam" id="PF00753">
    <property type="entry name" value="Lactamase_B"/>
    <property type="match status" value="1"/>
</dbReference>
<dbReference type="PANTHER" id="PTHR42951">
    <property type="entry name" value="METALLO-BETA-LACTAMASE DOMAIN-CONTAINING"/>
    <property type="match status" value="1"/>
</dbReference>
<evidence type="ECO:0000313" key="4">
    <source>
        <dbReference type="Proteomes" id="UP000048926"/>
    </source>
</evidence>
<dbReference type="GO" id="GO:0008800">
    <property type="term" value="F:beta-lactamase activity"/>
    <property type="evidence" value="ECO:0007669"/>
    <property type="project" value="UniProtKB-EC"/>
</dbReference>
<evidence type="ECO:0000256" key="1">
    <source>
        <dbReference type="SAM" id="MobiDB-lite"/>
    </source>
</evidence>
<dbReference type="RefSeq" id="WP_208984138.1">
    <property type="nucleotide sequence ID" value="NZ_CXST01000001.1"/>
</dbReference>
<sequence length="416" mass="44206">MVEMTNRSEAVPGENERFEELGRGCYAYSADGCSNTGVVIGEKGVLIVDAQATPALAEKVLQKVRELTDKPIKQVVLTHFHSDNTLGALAFEPGEVIASDLTRRMMETRGVEEIRVARERDAALFAGLPGNTGVSIPSMTIASSMTIDLGGLDVRLMHLGRAHTMGDLVVWVPQSGVIFAGDLVQKAAVPYCGDAHLADWPRALDRITAFRPTALMPGRGKSAIGAQAVATAVETTRDFVVTLRDAAAACVEQSLGLKDTFQAVRDALAARFGSKADFEFHLPISVARAYDEALGLDQPQIWTRERIADLYDALDGTAGLSEGEPEQVAAEMAVADTPASEVSEEASATGGEAQASDLVSDSDFAASLALGSEEEQPEDSEDMDLSADDIVEDEKPSDTPAPEEKAAADKVLEDAR</sequence>
<organism evidence="3 4">
    <name type="scientific">Roseibium aggregatum</name>
    <dbReference type="NCBI Taxonomy" id="187304"/>
    <lineage>
        <taxon>Bacteria</taxon>
        <taxon>Pseudomonadati</taxon>
        <taxon>Pseudomonadota</taxon>
        <taxon>Alphaproteobacteria</taxon>
        <taxon>Hyphomicrobiales</taxon>
        <taxon>Stappiaceae</taxon>
        <taxon>Roseibium</taxon>
    </lineage>
</organism>
<reference evidence="4" key="1">
    <citation type="submission" date="2015-07" db="EMBL/GenBank/DDBJ databases">
        <authorList>
            <person name="Rodrigo-Torres Lidia"/>
            <person name="Arahal R.David."/>
        </authorList>
    </citation>
    <scope>NUCLEOTIDE SEQUENCE [LARGE SCALE GENOMIC DNA]</scope>
    <source>
        <strain evidence="4">CECT 4801</strain>
    </source>
</reference>
<evidence type="ECO:0000259" key="2">
    <source>
        <dbReference type="SMART" id="SM00849"/>
    </source>
</evidence>
<dbReference type="Proteomes" id="UP000048926">
    <property type="component" value="Unassembled WGS sequence"/>
</dbReference>
<dbReference type="EMBL" id="CXST01000001">
    <property type="protein sequence ID" value="CTQ41721.1"/>
    <property type="molecule type" value="Genomic_DNA"/>
</dbReference>
<evidence type="ECO:0000313" key="3">
    <source>
        <dbReference type="EMBL" id="CTQ41721.1"/>
    </source>
</evidence>
<dbReference type="Gene3D" id="3.60.15.10">
    <property type="entry name" value="Ribonuclease Z/Hydroxyacylglutathione hydrolase-like"/>
    <property type="match status" value="1"/>
</dbReference>
<dbReference type="SMART" id="SM00849">
    <property type="entry name" value="Lactamase_B"/>
    <property type="match status" value="1"/>
</dbReference>
<accession>A0A0M6XV69</accession>
<gene>
    <name evidence="3" type="primary">ccrA</name>
    <name evidence="3" type="ORF">LAL4801_00141</name>
</gene>